<gene>
    <name evidence="1" type="ORF">APZ42_007041</name>
</gene>
<keyword evidence="2" id="KW-1185">Reference proteome</keyword>
<reference evidence="1 2" key="1">
    <citation type="submission" date="2016-03" db="EMBL/GenBank/DDBJ databases">
        <title>EvidentialGene: Evidence-directed Construction of Genes on Genomes.</title>
        <authorList>
            <person name="Gilbert D.G."/>
            <person name="Choi J.-H."/>
            <person name="Mockaitis K."/>
            <person name="Colbourne J."/>
            <person name="Pfrender M."/>
        </authorList>
    </citation>
    <scope>NUCLEOTIDE SEQUENCE [LARGE SCALE GENOMIC DNA]</scope>
    <source>
        <strain evidence="1 2">Xinb3</strain>
        <tissue evidence="1">Complete organism</tissue>
    </source>
</reference>
<protein>
    <submittedName>
        <fullName evidence="1">Ana3</fullName>
    </submittedName>
</protein>
<accession>A0A164FJQ5</accession>
<sequence>PVIADAACSCFDSICKRIVAQFKRKEKPSWITVVKLITESSSARDPGDGIENSLLTLSNLSVMIAKACHQMLIRSSKPFDHILKLLNTASALSGIVKSPTENMEFYQILTSISAALRASSRQNFATFLLLLV</sequence>
<evidence type="ECO:0000313" key="2">
    <source>
        <dbReference type="Proteomes" id="UP000076858"/>
    </source>
</evidence>
<name>A0A164FJQ5_9CRUS</name>
<feature type="non-terminal residue" evidence="1">
    <location>
        <position position="1"/>
    </location>
</feature>
<dbReference type="AlphaFoldDB" id="A0A164FJQ5"/>
<comment type="caution">
    <text evidence="1">The sequence shown here is derived from an EMBL/GenBank/DDBJ whole genome shotgun (WGS) entry which is preliminary data.</text>
</comment>
<dbReference type="EMBL" id="LRGB01019820">
    <property type="protein sequence ID" value="KZR97855.1"/>
    <property type="molecule type" value="Genomic_DNA"/>
</dbReference>
<dbReference type="OrthoDB" id="428850at2759"/>
<evidence type="ECO:0000313" key="1">
    <source>
        <dbReference type="EMBL" id="KZR97855.1"/>
    </source>
</evidence>
<feature type="non-terminal residue" evidence="1">
    <location>
        <position position="132"/>
    </location>
</feature>
<proteinExistence type="predicted"/>
<organism evidence="1 2">
    <name type="scientific">Daphnia magna</name>
    <dbReference type="NCBI Taxonomy" id="35525"/>
    <lineage>
        <taxon>Eukaryota</taxon>
        <taxon>Metazoa</taxon>
        <taxon>Ecdysozoa</taxon>
        <taxon>Arthropoda</taxon>
        <taxon>Crustacea</taxon>
        <taxon>Branchiopoda</taxon>
        <taxon>Diplostraca</taxon>
        <taxon>Cladocera</taxon>
        <taxon>Anomopoda</taxon>
        <taxon>Daphniidae</taxon>
        <taxon>Daphnia</taxon>
    </lineage>
</organism>
<dbReference type="Proteomes" id="UP000076858">
    <property type="component" value="Unassembled WGS sequence"/>
</dbReference>